<accession>A0A8B6H3W5</accession>
<reference evidence="1" key="1">
    <citation type="submission" date="2018-11" db="EMBL/GenBank/DDBJ databases">
        <authorList>
            <person name="Alioto T."/>
            <person name="Alioto T."/>
        </authorList>
    </citation>
    <scope>NUCLEOTIDE SEQUENCE</scope>
</reference>
<proteinExistence type="predicted"/>
<name>A0A8B6H3W5_MYTGA</name>
<comment type="caution">
    <text evidence="1">The sequence shown here is derived from an EMBL/GenBank/DDBJ whole genome shotgun (WGS) entry which is preliminary data.</text>
</comment>
<evidence type="ECO:0000313" key="2">
    <source>
        <dbReference type="Proteomes" id="UP000596742"/>
    </source>
</evidence>
<dbReference type="AlphaFoldDB" id="A0A8B6H3W5"/>
<dbReference type="Proteomes" id="UP000596742">
    <property type="component" value="Unassembled WGS sequence"/>
</dbReference>
<dbReference type="EMBL" id="UYJE01009422">
    <property type="protein sequence ID" value="VDI73385.1"/>
    <property type="molecule type" value="Genomic_DNA"/>
</dbReference>
<gene>
    <name evidence="1" type="ORF">MGAL_10B021155</name>
</gene>
<keyword evidence="2" id="KW-1185">Reference proteome</keyword>
<dbReference type="OrthoDB" id="6096466at2759"/>
<organism evidence="1 2">
    <name type="scientific">Mytilus galloprovincialis</name>
    <name type="common">Mediterranean mussel</name>
    <dbReference type="NCBI Taxonomy" id="29158"/>
    <lineage>
        <taxon>Eukaryota</taxon>
        <taxon>Metazoa</taxon>
        <taxon>Spiralia</taxon>
        <taxon>Lophotrochozoa</taxon>
        <taxon>Mollusca</taxon>
        <taxon>Bivalvia</taxon>
        <taxon>Autobranchia</taxon>
        <taxon>Pteriomorphia</taxon>
        <taxon>Mytilida</taxon>
        <taxon>Mytiloidea</taxon>
        <taxon>Mytilidae</taxon>
        <taxon>Mytilinae</taxon>
        <taxon>Mytilus</taxon>
    </lineage>
</organism>
<protein>
    <submittedName>
        <fullName evidence="1">Uncharacterized protein</fullName>
    </submittedName>
</protein>
<sequence>MSKDSMSTVLSVARYTDENYKMFLQIVHSFEFEEGLEKSIPQNLFRILQGLNKETVTHALQKSTTEGLKKGLEWIRREKNLAVLKTAFVNQTDSLNWESAKTLFPQESSRLRDFADEALKKKSLPTGFIEFCSQARDPLMHPTEFTVNFDIKINNKTCSGNTVESLICKYKKKIVLELEKNKNNIIAEHFEQKSVDSLCTQSDCTIDTLDNTQVSISDTQITHIPETQMSLNLSEQ</sequence>
<evidence type="ECO:0000313" key="1">
    <source>
        <dbReference type="EMBL" id="VDI73385.1"/>
    </source>
</evidence>